<comment type="caution">
    <text evidence="2">The sequence shown here is derived from an EMBL/GenBank/DDBJ whole genome shotgun (WGS) entry which is preliminary data.</text>
</comment>
<evidence type="ECO:0000313" key="3">
    <source>
        <dbReference type="Proteomes" id="UP001152523"/>
    </source>
</evidence>
<dbReference type="AlphaFoldDB" id="A0AAV0FVJ3"/>
<sequence>MEVWSQAAKGHGRSVGLEAATDLNSRSSVLGGDRGSSIENVMNKRQDEEEATLLLGRPLLTRRHGAQESLEFGSVFLILLFACDLFFMIRLYIFCWLFLLL</sequence>
<keyword evidence="1" id="KW-0472">Membrane</keyword>
<protein>
    <submittedName>
        <fullName evidence="2">Uncharacterized protein</fullName>
    </submittedName>
</protein>
<evidence type="ECO:0000313" key="2">
    <source>
        <dbReference type="EMBL" id="CAH9139523.1"/>
    </source>
</evidence>
<gene>
    <name evidence="2" type="ORF">CEPIT_LOCUS37649</name>
</gene>
<evidence type="ECO:0000256" key="1">
    <source>
        <dbReference type="SAM" id="Phobius"/>
    </source>
</evidence>
<keyword evidence="1" id="KW-1133">Transmembrane helix</keyword>
<reference evidence="2" key="1">
    <citation type="submission" date="2022-07" db="EMBL/GenBank/DDBJ databases">
        <authorList>
            <person name="Macas J."/>
            <person name="Novak P."/>
            <person name="Neumann P."/>
        </authorList>
    </citation>
    <scope>NUCLEOTIDE SEQUENCE</scope>
</reference>
<organism evidence="2 3">
    <name type="scientific">Cuscuta epithymum</name>
    <dbReference type="NCBI Taxonomy" id="186058"/>
    <lineage>
        <taxon>Eukaryota</taxon>
        <taxon>Viridiplantae</taxon>
        <taxon>Streptophyta</taxon>
        <taxon>Embryophyta</taxon>
        <taxon>Tracheophyta</taxon>
        <taxon>Spermatophyta</taxon>
        <taxon>Magnoliopsida</taxon>
        <taxon>eudicotyledons</taxon>
        <taxon>Gunneridae</taxon>
        <taxon>Pentapetalae</taxon>
        <taxon>asterids</taxon>
        <taxon>lamiids</taxon>
        <taxon>Solanales</taxon>
        <taxon>Convolvulaceae</taxon>
        <taxon>Cuscuteae</taxon>
        <taxon>Cuscuta</taxon>
        <taxon>Cuscuta subgen. Cuscuta</taxon>
    </lineage>
</organism>
<keyword evidence="1" id="KW-0812">Transmembrane</keyword>
<accession>A0AAV0FVJ3</accession>
<dbReference type="EMBL" id="CAMAPF010001016">
    <property type="protein sequence ID" value="CAH9139523.1"/>
    <property type="molecule type" value="Genomic_DNA"/>
</dbReference>
<feature type="transmembrane region" description="Helical" evidence="1">
    <location>
        <begin position="72"/>
        <end position="99"/>
    </location>
</feature>
<keyword evidence="3" id="KW-1185">Reference proteome</keyword>
<dbReference type="Proteomes" id="UP001152523">
    <property type="component" value="Unassembled WGS sequence"/>
</dbReference>
<proteinExistence type="predicted"/>
<name>A0AAV0FVJ3_9ASTE</name>